<dbReference type="PANTHER" id="PTHR43205">
    <property type="entry name" value="PROSTAGLANDIN REDUCTASE"/>
    <property type="match status" value="1"/>
</dbReference>
<dbReference type="SUPFAM" id="SSF50129">
    <property type="entry name" value="GroES-like"/>
    <property type="match status" value="1"/>
</dbReference>
<accession>A0A2V4XZQ0</accession>
<dbReference type="EMBL" id="QJTD01000002">
    <property type="protein sequence ID" value="PYE81638.1"/>
    <property type="molecule type" value="Genomic_DNA"/>
</dbReference>
<sequence length="332" mass="36019">MIKSIVLKKRPEGQPIVSDFEFKSEDLELELKEGELLLETSYVSVDPYLRGRMSDAKSYIPPFELNQPIQSGVIAKVIDSKNDDFKEGDYVSGMLDWKTKQVSNGEGLLKVDGNIAPLSAYLGILGMTGLTAYCGLMQIGKPKSGETLVVSGAAGAVGSVVGQIGKILGLRVIGIAGSDEKVELLKSKFGFDEGINYKTTKNMAAAIKEAAPKGVDIYFDNVGGPISDAVLFNINRFARLVICGAISVYNNTELPTGLSVQPFLVKNSALMQGFIVSNYAEIFPEAISELSKWLKEDKLTYSETIVEGFDNIPYAFIDLFVGKNKGKMVVKI</sequence>
<name>A0A2V4XZQ0_9FLAO</name>
<dbReference type="Gene3D" id="3.90.180.10">
    <property type="entry name" value="Medium-chain alcohol dehydrogenases, catalytic domain"/>
    <property type="match status" value="1"/>
</dbReference>
<keyword evidence="1" id="KW-0560">Oxidoreductase</keyword>
<dbReference type="SUPFAM" id="SSF51735">
    <property type="entry name" value="NAD(P)-binding Rossmann-fold domains"/>
    <property type="match status" value="1"/>
</dbReference>
<protein>
    <recommendedName>
        <fullName evidence="2">Enoyl reductase (ER) domain-containing protein</fullName>
    </recommendedName>
</protein>
<dbReference type="Pfam" id="PF00107">
    <property type="entry name" value="ADH_zinc_N"/>
    <property type="match status" value="1"/>
</dbReference>
<dbReference type="InterPro" id="IPR041694">
    <property type="entry name" value="ADH_N_2"/>
</dbReference>
<evidence type="ECO:0000313" key="4">
    <source>
        <dbReference type="Proteomes" id="UP000248054"/>
    </source>
</evidence>
<evidence type="ECO:0000256" key="1">
    <source>
        <dbReference type="ARBA" id="ARBA00023002"/>
    </source>
</evidence>
<dbReference type="InterPro" id="IPR045010">
    <property type="entry name" value="MDR_fam"/>
</dbReference>
<dbReference type="InterPro" id="IPR013149">
    <property type="entry name" value="ADH-like_C"/>
</dbReference>
<keyword evidence="4" id="KW-1185">Reference proteome</keyword>
<dbReference type="InterPro" id="IPR020843">
    <property type="entry name" value="ER"/>
</dbReference>
<dbReference type="PANTHER" id="PTHR43205:SF7">
    <property type="entry name" value="PROSTAGLANDIN REDUCTASE 1"/>
    <property type="match status" value="1"/>
</dbReference>
<dbReference type="InterPro" id="IPR036291">
    <property type="entry name" value="NAD(P)-bd_dom_sf"/>
</dbReference>
<dbReference type="Gene3D" id="3.40.50.720">
    <property type="entry name" value="NAD(P)-binding Rossmann-like Domain"/>
    <property type="match status" value="1"/>
</dbReference>
<dbReference type="SMART" id="SM00829">
    <property type="entry name" value="PKS_ER"/>
    <property type="match status" value="1"/>
</dbReference>
<dbReference type="AlphaFoldDB" id="A0A2V4XZQ0"/>
<dbReference type="OrthoDB" id="9805663at2"/>
<proteinExistence type="predicted"/>
<dbReference type="InterPro" id="IPR011032">
    <property type="entry name" value="GroES-like_sf"/>
</dbReference>
<reference evidence="3 4" key="1">
    <citation type="submission" date="2018-06" db="EMBL/GenBank/DDBJ databases">
        <title>Genomic Encyclopedia of Type Strains, Phase III (KMG-III): the genomes of soil and plant-associated and newly described type strains.</title>
        <authorList>
            <person name="Whitman W."/>
        </authorList>
    </citation>
    <scope>NUCLEOTIDE SEQUENCE [LARGE SCALE GENOMIC DNA]</scope>
    <source>
        <strain evidence="3 4">CECT 7945</strain>
    </source>
</reference>
<feature type="domain" description="Enoyl reductase (ER)" evidence="2">
    <location>
        <begin position="13"/>
        <end position="330"/>
    </location>
</feature>
<comment type="caution">
    <text evidence="3">The sequence shown here is derived from an EMBL/GenBank/DDBJ whole genome shotgun (WGS) entry which is preliminary data.</text>
</comment>
<dbReference type="Proteomes" id="UP000248054">
    <property type="component" value="Unassembled WGS sequence"/>
</dbReference>
<evidence type="ECO:0000313" key="3">
    <source>
        <dbReference type="EMBL" id="PYE81638.1"/>
    </source>
</evidence>
<dbReference type="Pfam" id="PF16884">
    <property type="entry name" value="ADH_N_2"/>
    <property type="match status" value="1"/>
</dbReference>
<evidence type="ECO:0000259" key="2">
    <source>
        <dbReference type="SMART" id="SM00829"/>
    </source>
</evidence>
<organism evidence="3 4">
    <name type="scientific">Winogradskyella epiphytica</name>
    <dbReference type="NCBI Taxonomy" id="262005"/>
    <lineage>
        <taxon>Bacteria</taxon>
        <taxon>Pseudomonadati</taxon>
        <taxon>Bacteroidota</taxon>
        <taxon>Flavobacteriia</taxon>
        <taxon>Flavobacteriales</taxon>
        <taxon>Flavobacteriaceae</taxon>
        <taxon>Winogradskyella</taxon>
    </lineage>
</organism>
<dbReference type="CDD" id="cd05288">
    <property type="entry name" value="PGDH"/>
    <property type="match status" value="1"/>
</dbReference>
<dbReference type="RefSeq" id="WP_110475028.1">
    <property type="nucleotide sequence ID" value="NZ_BMWQ01000002.1"/>
</dbReference>
<dbReference type="FunFam" id="3.40.50.720:FF:000121">
    <property type="entry name" value="Prostaglandin reductase 2"/>
    <property type="match status" value="1"/>
</dbReference>
<dbReference type="GO" id="GO:0016628">
    <property type="term" value="F:oxidoreductase activity, acting on the CH-CH group of donors, NAD or NADP as acceptor"/>
    <property type="evidence" value="ECO:0007669"/>
    <property type="project" value="InterPro"/>
</dbReference>
<gene>
    <name evidence="3" type="ORF">DFQ11_102212</name>
</gene>